<dbReference type="Proteomes" id="UP000095003">
    <property type="component" value="Unassembled WGS sequence"/>
</dbReference>
<dbReference type="InterPro" id="IPR001647">
    <property type="entry name" value="HTH_TetR"/>
</dbReference>
<organism evidence="6 8">
    <name type="scientific">Eisenbergiella tayi</name>
    <dbReference type="NCBI Taxonomy" id="1432052"/>
    <lineage>
        <taxon>Bacteria</taxon>
        <taxon>Bacillati</taxon>
        <taxon>Bacillota</taxon>
        <taxon>Clostridia</taxon>
        <taxon>Lachnospirales</taxon>
        <taxon>Lachnospiraceae</taxon>
        <taxon>Eisenbergiella</taxon>
    </lineage>
</organism>
<dbReference type="PROSITE" id="PS50977">
    <property type="entry name" value="HTH_TETR_2"/>
    <property type="match status" value="1"/>
</dbReference>
<reference evidence="7 8" key="1">
    <citation type="submission" date="2016-07" db="EMBL/GenBank/DDBJ databases">
        <title>Characterization of isolates of Eisenbergiella tayi derived from blood cultures, using whole genome sequencing.</title>
        <authorList>
            <person name="Burdz T."/>
            <person name="Wiebe D."/>
            <person name="Huynh C."/>
            <person name="Bernard K."/>
        </authorList>
    </citation>
    <scope>NUCLEOTIDE SEQUENCE [LARGE SCALE GENOMIC DNA]</scope>
    <source>
        <strain evidence="5 7">NML 110608</strain>
        <strain evidence="6 8">NML 120489</strain>
    </source>
</reference>
<accession>A0A1E3AZL5</accession>
<evidence type="ECO:0000313" key="8">
    <source>
        <dbReference type="Proteomes" id="UP000095003"/>
    </source>
</evidence>
<comment type="caution">
    <text evidence="6">The sequence shown here is derived from an EMBL/GenBank/DDBJ whole genome shotgun (WGS) entry which is preliminary data.</text>
</comment>
<feature type="transmembrane region" description="Helical" evidence="3">
    <location>
        <begin position="141"/>
        <end position="158"/>
    </location>
</feature>
<sequence length="187" mass="21512">MKKQPQVRERTREKMFDAFFKEYKENTLRGVTVGAVSRRANVNRSTFYEYFTDIYDLIDQAEDSLLTEMLSRIMQLQKEGFNEQRQQLMVYGEEIINEYGERLAILLGHGDTGFSQKMIAAMKPVTTEIFQIDITDPKAELLISFILSGITGYITVWYNNGKPVAIHDMVAALQSIMAYSVSILKNQ</sequence>
<dbReference type="EMBL" id="MCGH01000002">
    <property type="protein sequence ID" value="ODM05059.1"/>
    <property type="molecule type" value="Genomic_DNA"/>
</dbReference>
<proteinExistence type="predicted"/>
<name>A0A1E3AZL5_9FIRM</name>
<dbReference type="PANTHER" id="PTHR43479">
    <property type="entry name" value="ACREF/ENVCD OPERON REPRESSOR-RELATED"/>
    <property type="match status" value="1"/>
</dbReference>
<dbReference type="SUPFAM" id="SSF46689">
    <property type="entry name" value="Homeodomain-like"/>
    <property type="match status" value="1"/>
</dbReference>
<dbReference type="PANTHER" id="PTHR43479:SF11">
    <property type="entry name" value="ACREF_ENVCD OPERON REPRESSOR-RELATED"/>
    <property type="match status" value="1"/>
</dbReference>
<dbReference type="Gene3D" id="1.10.357.10">
    <property type="entry name" value="Tetracycline Repressor, domain 2"/>
    <property type="match status" value="1"/>
</dbReference>
<evidence type="ECO:0000313" key="5">
    <source>
        <dbReference type="EMBL" id="ODM05059.1"/>
    </source>
</evidence>
<evidence type="ECO:0000256" key="3">
    <source>
        <dbReference type="SAM" id="Phobius"/>
    </source>
</evidence>
<evidence type="ECO:0000256" key="1">
    <source>
        <dbReference type="ARBA" id="ARBA00023125"/>
    </source>
</evidence>
<evidence type="ECO:0000259" key="4">
    <source>
        <dbReference type="PROSITE" id="PS50977"/>
    </source>
</evidence>
<evidence type="ECO:0000313" key="7">
    <source>
        <dbReference type="Proteomes" id="UP000094067"/>
    </source>
</evidence>
<keyword evidence="3" id="KW-1133">Transmembrane helix</keyword>
<dbReference type="Proteomes" id="UP000094067">
    <property type="component" value="Unassembled WGS sequence"/>
</dbReference>
<keyword evidence="3" id="KW-0812">Transmembrane</keyword>
<feature type="domain" description="HTH tetR-type" evidence="4">
    <location>
        <begin position="9"/>
        <end position="69"/>
    </location>
</feature>
<keyword evidence="3" id="KW-0472">Membrane</keyword>
<feature type="DNA-binding region" description="H-T-H motif" evidence="2">
    <location>
        <begin position="32"/>
        <end position="51"/>
    </location>
</feature>
<dbReference type="InterPro" id="IPR009057">
    <property type="entry name" value="Homeodomain-like_sf"/>
</dbReference>
<evidence type="ECO:0000313" key="6">
    <source>
        <dbReference type="EMBL" id="ODM14089.1"/>
    </source>
</evidence>
<dbReference type="GO" id="GO:0003677">
    <property type="term" value="F:DNA binding"/>
    <property type="evidence" value="ECO:0007669"/>
    <property type="project" value="UniProtKB-UniRule"/>
</dbReference>
<dbReference type="GeneID" id="93300180"/>
<keyword evidence="1 2" id="KW-0238">DNA-binding</keyword>
<dbReference type="AlphaFoldDB" id="A0A1E3AZL5"/>
<gene>
    <name evidence="6" type="ORF">BEH84_01810</name>
    <name evidence="5" type="ORF">BEI61_00942</name>
</gene>
<dbReference type="EMBL" id="MCGI01000001">
    <property type="protein sequence ID" value="ODM14089.1"/>
    <property type="molecule type" value="Genomic_DNA"/>
</dbReference>
<protein>
    <recommendedName>
        <fullName evidence="4">HTH tetR-type domain-containing protein</fullName>
    </recommendedName>
</protein>
<dbReference type="InterPro" id="IPR050624">
    <property type="entry name" value="HTH-type_Tx_Regulator"/>
</dbReference>
<evidence type="ECO:0000256" key="2">
    <source>
        <dbReference type="PROSITE-ProRule" id="PRU00335"/>
    </source>
</evidence>
<dbReference type="RefSeq" id="WP_050018645.1">
    <property type="nucleotide sequence ID" value="NZ_DBFYTC010000015.1"/>
</dbReference>
<dbReference type="Pfam" id="PF00440">
    <property type="entry name" value="TetR_N"/>
    <property type="match status" value="1"/>
</dbReference>